<name>A0A7W9L410_9HYPH</name>
<dbReference type="InterPro" id="IPR000515">
    <property type="entry name" value="MetI-like"/>
</dbReference>
<evidence type="ECO:0000256" key="6">
    <source>
        <dbReference type="ARBA" id="ARBA00023136"/>
    </source>
</evidence>
<dbReference type="InterPro" id="IPR035906">
    <property type="entry name" value="MetI-like_sf"/>
</dbReference>
<feature type="domain" description="ABC transmembrane type-1" evidence="9">
    <location>
        <begin position="92"/>
        <end position="272"/>
    </location>
</feature>
<evidence type="ECO:0000256" key="2">
    <source>
        <dbReference type="ARBA" id="ARBA00022448"/>
    </source>
</evidence>
<dbReference type="AlphaFoldDB" id="A0A7W9L410"/>
<dbReference type="GO" id="GO:0005886">
    <property type="term" value="C:plasma membrane"/>
    <property type="evidence" value="ECO:0007669"/>
    <property type="project" value="UniProtKB-SubCell"/>
</dbReference>
<dbReference type="PROSITE" id="PS50928">
    <property type="entry name" value="ABC_TM1"/>
    <property type="match status" value="1"/>
</dbReference>
<sequence>MAEVMDAAPRPPRRTGPAAGRDGRPLGFAVVLVLLAAWWIASAYVAAHAARPDILLPSPLDVVAAIPRLAVFAGPGTELSYANALGVIAYHSAVSMATLLGGLAIGGAIGVGLALLLGWSRRLRLVFEGPLLLVRIIPLLSLLPLFLSWFGGTRTGAVSFVAFAVASMVFVNALEAIRNVSPLVQTYARTLGASAATVYRTVVVPAMVPELVGGLRVVLGLAWAILLAAEFLAAQSGLGRILILAQQYLDTSRMILIVILIMFYTYIFDRALALVARSLTRWVPRQK</sequence>
<evidence type="ECO:0000313" key="11">
    <source>
        <dbReference type="Proteomes" id="UP000523821"/>
    </source>
</evidence>
<proteinExistence type="inferred from homology"/>
<protein>
    <submittedName>
        <fullName evidence="10">ABC-type nitrate/sulfonate/bicarbonate transport system permease component</fullName>
    </submittedName>
</protein>
<feature type="transmembrane region" description="Helical" evidence="7">
    <location>
        <begin position="131"/>
        <end position="150"/>
    </location>
</feature>
<dbReference type="RefSeq" id="WP_183858542.1">
    <property type="nucleotide sequence ID" value="NZ_JACHOO010000013.1"/>
</dbReference>
<dbReference type="Proteomes" id="UP000523821">
    <property type="component" value="Unassembled WGS sequence"/>
</dbReference>
<evidence type="ECO:0000313" key="10">
    <source>
        <dbReference type="EMBL" id="MBB5755108.1"/>
    </source>
</evidence>
<comment type="subcellular location">
    <subcellularLocation>
        <location evidence="1 7">Cell membrane</location>
        <topology evidence="1 7">Multi-pass membrane protein</topology>
    </subcellularLocation>
</comment>
<evidence type="ECO:0000256" key="3">
    <source>
        <dbReference type="ARBA" id="ARBA00022475"/>
    </source>
</evidence>
<gene>
    <name evidence="10" type="ORF">GGQ63_004207</name>
</gene>
<evidence type="ECO:0000256" key="5">
    <source>
        <dbReference type="ARBA" id="ARBA00022989"/>
    </source>
</evidence>
<dbReference type="Pfam" id="PF00528">
    <property type="entry name" value="BPD_transp_1"/>
    <property type="match status" value="1"/>
</dbReference>
<keyword evidence="4 7" id="KW-0812">Transmembrane</keyword>
<dbReference type="Gene3D" id="1.10.3720.10">
    <property type="entry name" value="MetI-like"/>
    <property type="match status" value="1"/>
</dbReference>
<reference evidence="10 11" key="1">
    <citation type="submission" date="2020-08" db="EMBL/GenBank/DDBJ databases">
        <title>Genomic Encyclopedia of Type Strains, Phase IV (KMG-IV): sequencing the most valuable type-strain genomes for metagenomic binning, comparative biology and taxonomic classification.</title>
        <authorList>
            <person name="Goeker M."/>
        </authorList>
    </citation>
    <scope>NUCLEOTIDE SEQUENCE [LARGE SCALE GENOMIC DNA]</scope>
    <source>
        <strain evidence="10 11">DSM 16268</strain>
    </source>
</reference>
<feature type="transmembrane region" description="Helical" evidence="7">
    <location>
        <begin position="26"/>
        <end position="47"/>
    </location>
</feature>
<feature type="transmembrane region" description="Helical" evidence="7">
    <location>
        <begin position="254"/>
        <end position="276"/>
    </location>
</feature>
<keyword evidence="6 7" id="KW-0472">Membrane</keyword>
<evidence type="ECO:0000256" key="4">
    <source>
        <dbReference type="ARBA" id="ARBA00022692"/>
    </source>
</evidence>
<feature type="transmembrane region" description="Helical" evidence="7">
    <location>
        <begin position="93"/>
        <end position="119"/>
    </location>
</feature>
<feature type="transmembrane region" description="Helical" evidence="7">
    <location>
        <begin position="214"/>
        <end position="233"/>
    </location>
</feature>
<feature type="transmembrane region" description="Helical" evidence="7">
    <location>
        <begin position="156"/>
        <end position="174"/>
    </location>
</feature>
<evidence type="ECO:0000256" key="8">
    <source>
        <dbReference type="SAM" id="MobiDB-lite"/>
    </source>
</evidence>
<comment type="similarity">
    <text evidence="7">Belongs to the binding-protein-dependent transport system permease family.</text>
</comment>
<evidence type="ECO:0000256" key="7">
    <source>
        <dbReference type="RuleBase" id="RU363032"/>
    </source>
</evidence>
<keyword evidence="11" id="KW-1185">Reference proteome</keyword>
<keyword evidence="2 7" id="KW-0813">Transport</keyword>
<keyword evidence="5 7" id="KW-1133">Transmembrane helix</keyword>
<dbReference type="PANTHER" id="PTHR30151:SF0">
    <property type="entry name" value="ABC TRANSPORTER PERMEASE PROTEIN MJ0413-RELATED"/>
    <property type="match status" value="1"/>
</dbReference>
<evidence type="ECO:0000256" key="1">
    <source>
        <dbReference type="ARBA" id="ARBA00004651"/>
    </source>
</evidence>
<accession>A0A7W9L410</accession>
<organism evidence="10 11">
    <name type="scientific">Prosthecomicrobium pneumaticum</name>
    <dbReference type="NCBI Taxonomy" id="81895"/>
    <lineage>
        <taxon>Bacteria</taxon>
        <taxon>Pseudomonadati</taxon>
        <taxon>Pseudomonadota</taxon>
        <taxon>Alphaproteobacteria</taxon>
        <taxon>Hyphomicrobiales</taxon>
        <taxon>Kaistiaceae</taxon>
        <taxon>Prosthecomicrobium</taxon>
    </lineage>
</organism>
<dbReference type="EMBL" id="JACHOO010000013">
    <property type="protein sequence ID" value="MBB5755108.1"/>
    <property type="molecule type" value="Genomic_DNA"/>
</dbReference>
<dbReference type="SUPFAM" id="SSF161098">
    <property type="entry name" value="MetI-like"/>
    <property type="match status" value="1"/>
</dbReference>
<dbReference type="PANTHER" id="PTHR30151">
    <property type="entry name" value="ALKANE SULFONATE ABC TRANSPORTER-RELATED, MEMBRANE SUBUNIT"/>
    <property type="match status" value="1"/>
</dbReference>
<dbReference type="GO" id="GO:0055085">
    <property type="term" value="P:transmembrane transport"/>
    <property type="evidence" value="ECO:0007669"/>
    <property type="project" value="InterPro"/>
</dbReference>
<comment type="caution">
    <text evidence="10">The sequence shown here is derived from an EMBL/GenBank/DDBJ whole genome shotgun (WGS) entry which is preliminary data.</text>
</comment>
<keyword evidence="3" id="KW-1003">Cell membrane</keyword>
<feature type="region of interest" description="Disordered" evidence="8">
    <location>
        <begin position="1"/>
        <end position="20"/>
    </location>
</feature>
<evidence type="ECO:0000259" key="9">
    <source>
        <dbReference type="PROSITE" id="PS50928"/>
    </source>
</evidence>